<dbReference type="Pfam" id="PF04883">
    <property type="entry name" value="HK97-gp10_like"/>
    <property type="match status" value="1"/>
</dbReference>
<organism evidence="1 2">
    <name type="scientific">Agathobaculum butyriciproducens</name>
    <dbReference type="NCBI Taxonomy" id="1628085"/>
    <lineage>
        <taxon>Bacteria</taxon>
        <taxon>Bacillati</taxon>
        <taxon>Bacillota</taxon>
        <taxon>Clostridia</taxon>
        <taxon>Eubacteriales</taxon>
        <taxon>Butyricicoccaceae</taxon>
        <taxon>Agathobaculum</taxon>
    </lineage>
</organism>
<evidence type="ECO:0000313" key="1">
    <source>
        <dbReference type="EMBL" id="MCC2176658.1"/>
    </source>
</evidence>
<dbReference type="Proteomes" id="UP001298753">
    <property type="component" value="Unassembled WGS sequence"/>
</dbReference>
<evidence type="ECO:0000313" key="2">
    <source>
        <dbReference type="Proteomes" id="UP001298753"/>
    </source>
</evidence>
<sequence length="148" mass="17143">MASWGSCDFHELRDLNERIKAAASEPEMDAFYTGLLDEMMNGLLTDVKELTPVDRGHLRRNWFITKAKRSGKVYHADIYNNIEYAPYVENGHRQEVGRYVPAIGKRLVNGFVEGRHMLREGLLDFQKEAPDFIKTKSEEFLSRMMEGK</sequence>
<comment type="caution">
    <text evidence="1">The sequence shown here is derived from an EMBL/GenBank/DDBJ whole genome shotgun (WGS) entry which is preliminary data.</text>
</comment>
<name>A0AAW4W0V3_9FIRM</name>
<gene>
    <name evidence="1" type="ORF">LKD22_05910</name>
</gene>
<keyword evidence="2" id="KW-1185">Reference proteome</keyword>
<reference evidence="1 2" key="1">
    <citation type="submission" date="2021-10" db="EMBL/GenBank/DDBJ databases">
        <title>Anaerobic single-cell dispensing facilitates the cultivation of human gut bacteria.</title>
        <authorList>
            <person name="Afrizal A."/>
        </authorList>
    </citation>
    <scope>NUCLEOTIDE SEQUENCE [LARGE SCALE GENOMIC DNA]</scope>
    <source>
        <strain evidence="1 2">CLA-AA-H270</strain>
    </source>
</reference>
<dbReference type="EMBL" id="JAJEPX010000013">
    <property type="protein sequence ID" value="MCC2176658.1"/>
    <property type="molecule type" value="Genomic_DNA"/>
</dbReference>
<dbReference type="InterPro" id="IPR010064">
    <property type="entry name" value="HK97-gp10_tail"/>
</dbReference>
<dbReference type="GeneID" id="98659892"/>
<dbReference type="AlphaFoldDB" id="A0AAW4W0V3"/>
<proteinExistence type="predicted"/>
<protein>
    <submittedName>
        <fullName evidence="1">HK97 gp10 family phage protein</fullName>
    </submittedName>
</protein>
<accession>A0AAW4W0V3</accession>
<dbReference type="RefSeq" id="WP_227600526.1">
    <property type="nucleotide sequence ID" value="NZ_JAJEPX010000013.1"/>
</dbReference>